<dbReference type="EMBL" id="JACVVK020000369">
    <property type="protein sequence ID" value="KAK7476677.1"/>
    <property type="molecule type" value="Genomic_DNA"/>
</dbReference>
<proteinExistence type="predicted"/>
<accession>A0ABD0JPA3</accession>
<protein>
    <recommendedName>
        <fullName evidence="3">Secreted protein</fullName>
    </recommendedName>
</protein>
<sequence length="75" mass="8603">MVMMLVCRPCLIPSSTRVSYWGSLSVNVVWQTPPSGSFMQPHVGYFVCNHLAARRGEPEERNKNVQEELMRFTSE</sequence>
<name>A0ABD0JPA3_9CAEN</name>
<organism evidence="1 2">
    <name type="scientific">Batillaria attramentaria</name>
    <dbReference type="NCBI Taxonomy" id="370345"/>
    <lineage>
        <taxon>Eukaryota</taxon>
        <taxon>Metazoa</taxon>
        <taxon>Spiralia</taxon>
        <taxon>Lophotrochozoa</taxon>
        <taxon>Mollusca</taxon>
        <taxon>Gastropoda</taxon>
        <taxon>Caenogastropoda</taxon>
        <taxon>Sorbeoconcha</taxon>
        <taxon>Cerithioidea</taxon>
        <taxon>Batillariidae</taxon>
        <taxon>Batillaria</taxon>
    </lineage>
</organism>
<evidence type="ECO:0008006" key="3">
    <source>
        <dbReference type="Google" id="ProtNLM"/>
    </source>
</evidence>
<reference evidence="1 2" key="1">
    <citation type="journal article" date="2023" name="Sci. Data">
        <title>Genome assembly of the Korean intertidal mud-creeper Batillaria attramentaria.</title>
        <authorList>
            <person name="Patra A.K."/>
            <person name="Ho P.T."/>
            <person name="Jun S."/>
            <person name="Lee S.J."/>
            <person name="Kim Y."/>
            <person name="Won Y.J."/>
        </authorList>
    </citation>
    <scope>NUCLEOTIDE SEQUENCE [LARGE SCALE GENOMIC DNA]</scope>
    <source>
        <strain evidence="1">Wonlab-2016</strain>
    </source>
</reference>
<dbReference type="AlphaFoldDB" id="A0ABD0JPA3"/>
<gene>
    <name evidence="1" type="ORF">BaRGS_00032075</name>
</gene>
<keyword evidence="2" id="KW-1185">Reference proteome</keyword>
<comment type="caution">
    <text evidence="1">The sequence shown here is derived from an EMBL/GenBank/DDBJ whole genome shotgun (WGS) entry which is preliminary data.</text>
</comment>
<dbReference type="Proteomes" id="UP001519460">
    <property type="component" value="Unassembled WGS sequence"/>
</dbReference>
<evidence type="ECO:0000313" key="2">
    <source>
        <dbReference type="Proteomes" id="UP001519460"/>
    </source>
</evidence>
<evidence type="ECO:0000313" key="1">
    <source>
        <dbReference type="EMBL" id="KAK7476677.1"/>
    </source>
</evidence>